<name>A0A3P1SFS0_9ACTO</name>
<feature type="transmembrane region" description="Helical" evidence="11">
    <location>
        <begin position="111"/>
        <end position="129"/>
    </location>
</feature>
<dbReference type="Pfam" id="PF04039">
    <property type="entry name" value="MnhB"/>
    <property type="match status" value="1"/>
</dbReference>
<feature type="domain" description="NADH:quinone oxidoreductase/Mrp antiporter transmembrane" evidence="12">
    <location>
        <begin position="131"/>
        <end position="423"/>
    </location>
</feature>
<dbReference type="PRINTS" id="PR01434">
    <property type="entry name" value="NADHDHGNASE5"/>
</dbReference>
<feature type="transmembrane region" description="Helical" evidence="11">
    <location>
        <begin position="317"/>
        <end position="336"/>
    </location>
</feature>
<proteinExistence type="predicted"/>
<dbReference type="OrthoDB" id="9811798at2"/>
<dbReference type="Pfam" id="PF00361">
    <property type="entry name" value="Proton_antipo_M"/>
    <property type="match status" value="1"/>
</dbReference>
<dbReference type="NCBIfam" id="NF009284">
    <property type="entry name" value="PRK12644.1"/>
    <property type="match status" value="1"/>
</dbReference>
<feature type="transmembrane region" description="Helical" evidence="11">
    <location>
        <begin position="168"/>
        <end position="189"/>
    </location>
</feature>
<dbReference type="Proteomes" id="UP000280444">
    <property type="component" value="Unassembled WGS sequence"/>
</dbReference>
<dbReference type="InterPro" id="IPR025383">
    <property type="entry name" value="MrpA_C/MbhD"/>
</dbReference>
<feature type="transmembrane region" description="Helical" evidence="11">
    <location>
        <begin position="488"/>
        <end position="511"/>
    </location>
</feature>
<feature type="transmembrane region" description="Helical" evidence="11">
    <location>
        <begin position="387"/>
        <end position="409"/>
    </location>
</feature>
<dbReference type="Gene3D" id="1.20.120.1200">
    <property type="entry name" value="NADH-ubiquinone/plastoquinone oxidoreductase chain 6, subunit NuoJ"/>
    <property type="match status" value="1"/>
</dbReference>
<evidence type="ECO:0000256" key="7">
    <source>
        <dbReference type="ARBA" id="ARBA00023065"/>
    </source>
</evidence>
<dbReference type="Pfam" id="PF20501">
    <property type="entry name" value="MbhE"/>
    <property type="match status" value="1"/>
</dbReference>
<evidence type="ECO:0000256" key="6">
    <source>
        <dbReference type="ARBA" id="ARBA00022989"/>
    </source>
</evidence>
<feature type="transmembrane region" description="Helical" evidence="11">
    <location>
        <begin position="674"/>
        <end position="692"/>
    </location>
</feature>
<dbReference type="PANTHER" id="PTHR43373:SF1">
    <property type="entry name" value="NA(+)_H(+) ANTIPORTER SUBUNIT A"/>
    <property type="match status" value="1"/>
</dbReference>
<protein>
    <submittedName>
        <fullName evidence="17">Na+/H+ antiporter subunit A</fullName>
    </submittedName>
</protein>
<comment type="caution">
    <text evidence="17">The sequence shown here is derived from an EMBL/GenBank/DDBJ whole genome shotgun (WGS) entry which is preliminary data.</text>
</comment>
<evidence type="ECO:0000256" key="11">
    <source>
        <dbReference type="SAM" id="Phobius"/>
    </source>
</evidence>
<feature type="transmembrane region" description="Helical" evidence="11">
    <location>
        <begin position="900"/>
        <end position="920"/>
    </location>
</feature>
<gene>
    <name evidence="17" type="ORF">EII11_02875</name>
</gene>
<evidence type="ECO:0000313" key="18">
    <source>
        <dbReference type="Proteomes" id="UP000280444"/>
    </source>
</evidence>
<feature type="domain" description="NADH-Ubiquinone oxidoreductase (complex I) chain 5 N-terminal" evidence="13">
    <location>
        <begin position="69"/>
        <end position="114"/>
    </location>
</feature>
<feature type="domain" description="Na+/H+ antiporter MnhB subunit-related protein" evidence="14">
    <location>
        <begin position="838"/>
        <end position="961"/>
    </location>
</feature>
<keyword evidence="2" id="KW-0813">Transport</keyword>
<feature type="transmembrane region" description="Helical" evidence="11">
    <location>
        <begin position="80"/>
        <end position="104"/>
    </location>
</feature>
<reference evidence="17 18" key="1">
    <citation type="submission" date="2018-11" db="EMBL/GenBank/DDBJ databases">
        <title>Genomes From Bacteria Associated with the Canine Oral Cavity: a Test Case for Automated Genome-Based Taxonomic Assignment.</title>
        <authorList>
            <person name="Coil D.A."/>
            <person name="Jospin G."/>
            <person name="Darling A.E."/>
            <person name="Wallis C."/>
            <person name="Davis I.J."/>
            <person name="Harris S."/>
            <person name="Eisen J.A."/>
            <person name="Holcombe L.J."/>
            <person name="O'Flynn C."/>
        </authorList>
    </citation>
    <scope>NUCLEOTIDE SEQUENCE [LARGE SCALE GENOMIC DNA]</scope>
    <source>
        <strain evidence="17 18">OH770</strain>
    </source>
</reference>
<dbReference type="PANTHER" id="PTHR43373">
    <property type="entry name" value="NA(+)/H(+) ANTIPORTER SUBUNIT"/>
    <property type="match status" value="1"/>
</dbReference>
<dbReference type="AlphaFoldDB" id="A0A3P1SFS0"/>
<keyword evidence="8 11" id="KW-0472">Membrane</keyword>
<evidence type="ECO:0000259" key="12">
    <source>
        <dbReference type="Pfam" id="PF00361"/>
    </source>
</evidence>
<comment type="subcellular location">
    <subcellularLocation>
        <location evidence="1">Cell membrane</location>
        <topology evidence="1">Multi-pass membrane protein</topology>
    </subcellularLocation>
    <subcellularLocation>
        <location evidence="9">Membrane</location>
        <topology evidence="9">Multi-pass membrane protein</topology>
    </subcellularLocation>
</comment>
<feature type="compositionally biased region" description="Polar residues" evidence="10">
    <location>
        <begin position="998"/>
        <end position="1010"/>
    </location>
</feature>
<evidence type="ECO:0000256" key="5">
    <source>
        <dbReference type="ARBA" id="ARBA00022692"/>
    </source>
</evidence>
<evidence type="ECO:0000259" key="13">
    <source>
        <dbReference type="Pfam" id="PF00662"/>
    </source>
</evidence>
<keyword evidence="7" id="KW-0406">Ion transport</keyword>
<dbReference type="InterPro" id="IPR001516">
    <property type="entry name" value="Proton_antipo_N"/>
</dbReference>
<feature type="transmembrane region" description="Helical" evidence="11">
    <location>
        <begin position="868"/>
        <end position="888"/>
    </location>
</feature>
<keyword evidence="18" id="KW-1185">Reference proteome</keyword>
<sequence>MFAVIAAHLCVAVCAPFLVSRIGRRALALFAVAPLSAVAYALSTTQHVFAAAHSPSADYPTETLRWIPGLDLILVMRLDVLSWVMTLIVGGVGALVLIYASAYFKKTAVGLGRFAAVFVAFIAAMLGVVQSDHTMGVYAFWEATSLLSYLLIGHHFERRPARTAARQALLVTTSGSLAMFMGFVILGQMEGGSYLLSELVTRAHEGTLGLSITGPTGSVSTSGVLLNVAAFLVLLGAFSKSALVPTHFWLPGAMAAPTPVSAYLHAAAMVKAGLYLVARLTPGFTGILLWSPLIVAAGLVTMFVGGWRALRQNDLKLVLAYGTVSQLGLIMAVLGAGSASLMAAGVTMLLAHSLFKSTLFLTVGAVESASGTRDIQRLSGIGRAMPWTAAAAALAAASMAGLPLTTGYLGKEALLAALMHGSEARWMARGAADAGVSGAELLVLVLVALGSILTAAYAWRFWWGAFGVRPLDEAITVKPLPITLRLPIYILSLGALLGLAPGALEGILGAYGAPLPGHAHLAWWSGLDVSLVTAAIFGCAALLARGARRFEAFQARLAFPLNIVDLHTWTLRELEILAARVTRMTQRGSLPFELSTIMATLVAAVTAALLIRPPSQLQLRVWDSPLQVFIGIVITIAAIMTARARRRMKAAFTLGAVGLGVAVLYASYGAPDLALTQILVEAVGMVIFVLVLRRLPAHFSDRPLARSRWWRLLLSLIVSYGVLVVGLYATAARTHAPDSSLMAEEAYFFGHGRNIVNVILVDIRAWDTVGELSVLLVIATGVASLIHAGSTTKPRYQRILSLLRGRVFRSSEAPAGPHSRVSFLPTVAHLDDRERSIVIEVTTRLLFPTMMILSLWLLFIGHNNPGGGFAGGVVAGLAFVLRYLAGGAEELERAMPISPGRILGTGLFIAGAGAVAPLAFGRSVLQSTEVDWDFGLLGHLHFTTATILDIGVYVLVIGLVLDLVAAAGAQIDRHGEENEQETPEPERIAGIEGCSVPPNAQMSASTEVPR</sequence>
<dbReference type="InterPro" id="IPR001750">
    <property type="entry name" value="ND/Mrp_TM"/>
</dbReference>
<dbReference type="Pfam" id="PF13244">
    <property type="entry name" value="MbhD"/>
    <property type="match status" value="1"/>
</dbReference>
<evidence type="ECO:0000256" key="9">
    <source>
        <dbReference type="RuleBase" id="RU000320"/>
    </source>
</evidence>
<feature type="transmembrane region" description="Helical" evidence="11">
    <location>
        <begin position="772"/>
        <end position="790"/>
    </location>
</feature>
<accession>A0A3P1SFS0</accession>
<feature type="transmembrane region" description="Helical" evidence="11">
    <location>
        <begin position="940"/>
        <end position="964"/>
    </location>
</feature>
<evidence type="ECO:0000256" key="2">
    <source>
        <dbReference type="ARBA" id="ARBA00022448"/>
    </source>
</evidence>
<feature type="transmembrane region" description="Helical" evidence="11">
    <location>
        <begin position="342"/>
        <end position="366"/>
    </location>
</feature>
<dbReference type="EMBL" id="RQZF01000002">
    <property type="protein sequence ID" value="RRC95827.1"/>
    <property type="molecule type" value="Genomic_DNA"/>
</dbReference>
<dbReference type="InterPro" id="IPR042106">
    <property type="entry name" value="Nuo/plastoQ_OxRdtase_6_NuoJ"/>
</dbReference>
<keyword evidence="4" id="KW-1003">Cell membrane</keyword>
<dbReference type="GO" id="GO:0015297">
    <property type="term" value="F:antiporter activity"/>
    <property type="evidence" value="ECO:0007669"/>
    <property type="project" value="UniProtKB-KW"/>
</dbReference>
<keyword evidence="6 11" id="KW-1133">Transmembrane helix</keyword>
<dbReference type="InterPro" id="IPR046806">
    <property type="entry name" value="MrpA_C/MbhE"/>
</dbReference>
<feature type="transmembrane region" description="Helical" evidence="11">
    <location>
        <begin position="651"/>
        <end position="668"/>
    </location>
</feature>
<dbReference type="GO" id="GO:0006811">
    <property type="term" value="P:monoatomic ion transport"/>
    <property type="evidence" value="ECO:0007669"/>
    <property type="project" value="UniProtKB-KW"/>
</dbReference>
<feature type="transmembrane region" description="Helical" evidence="11">
    <location>
        <begin position="135"/>
        <end position="156"/>
    </location>
</feature>
<feature type="transmembrane region" description="Helical" evidence="11">
    <location>
        <begin position="224"/>
        <end position="250"/>
    </location>
</feature>
<feature type="transmembrane region" description="Helical" evidence="11">
    <location>
        <begin position="626"/>
        <end position="644"/>
    </location>
</feature>
<dbReference type="InterPro" id="IPR050616">
    <property type="entry name" value="CPA3_Na-H_Antiporter_A"/>
</dbReference>
<feature type="region of interest" description="Disordered" evidence="10">
    <location>
        <begin position="973"/>
        <end position="1010"/>
    </location>
</feature>
<feature type="transmembrane region" description="Helical" evidence="11">
    <location>
        <begin position="712"/>
        <end position="731"/>
    </location>
</feature>
<evidence type="ECO:0000259" key="15">
    <source>
        <dbReference type="Pfam" id="PF13244"/>
    </source>
</evidence>
<feature type="transmembrane region" description="Helical" evidence="11">
    <location>
        <begin position="590"/>
        <end position="611"/>
    </location>
</feature>
<keyword evidence="5 9" id="KW-0812">Transmembrane</keyword>
<dbReference type="Pfam" id="PF00662">
    <property type="entry name" value="Proton_antipo_N"/>
    <property type="match status" value="1"/>
</dbReference>
<evidence type="ECO:0000259" key="16">
    <source>
        <dbReference type="Pfam" id="PF20501"/>
    </source>
</evidence>
<dbReference type="InterPro" id="IPR007182">
    <property type="entry name" value="MnhB"/>
</dbReference>
<evidence type="ECO:0000313" key="17">
    <source>
        <dbReference type="EMBL" id="RRC95827.1"/>
    </source>
</evidence>
<keyword evidence="3" id="KW-0050">Antiport</keyword>
<feature type="transmembrane region" description="Helical" evidence="11">
    <location>
        <begin position="441"/>
        <end position="459"/>
    </location>
</feature>
<feature type="domain" description="MrpA C-terminal/MbhE" evidence="16">
    <location>
        <begin position="712"/>
        <end position="786"/>
    </location>
</feature>
<organism evidence="17 18">
    <name type="scientific">Schaalia canis</name>
    <dbReference type="NCBI Taxonomy" id="100469"/>
    <lineage>
        <taxon>Bacteria</taxon>
        <taxon>Bacillati</taxon>
        <taxon>Actinomycetota</taxon>
        <taxon>Actinomycetes</taxon>
        <taxon>Actinomycetales</taxon>
        <taxon>Actinomycetaceae</taxon>
        <taxon>Schaalia</taxon>
    </lineage>
</organism>
<evidence type="ECO:0000256" key="1">
    <source>
        <dbReference type="ARBA" id="ARBA00004651"/>
    </source>
</evidence>
<evidence type="ECO:0000256" key="8">
    <source>
        <dbReference type="ARBA" id="ARBA00023136"/>
    </source>
</evidence>
<feature type="transmembrane region" description="Helical" evidence="11">
    <location>
        <begin position="845"/>
        <end position="862"/>
    </location>
</feature>
<feature type="transmembrane region" description="Helical" evidence="11">
    <location>
        <begin position="523"/>
        <end position="544"/>
    </location>
</feature>
<feature type="domain" description="MrpA C-terminal/MbhD" evidence="15">
    <location>
        <begin position="633"/>
        <end position="696"/>
    </location>
</feature>
<feature type="transmembrane region" description="Helical" evidence="11">
    <location>
        <begin position="287"/>
        <end position="310"/>
    </location>
</feature>
<dbReference type="GO" id="GO:0005886">
    <property type="term" value="C:plasma membrane"/>
    <property type="evidence" value="ECO:0007669"/>
    <property type="project" value="UniProtKB-SubCell"/>
</dbReference>
<evidence type="ECO:0000256" key="10">
    <source>
        <dbReference type="SAM" id="MobiDB-lite"/>
    </source>
</evidence>
<evidence type="ECO:0000256" key="3">
    <source>
        <dbReference type="ARBA" id="ARBA00022449"/>
    </source>
</evidence>
<evidence type="ECO:0000259" key="14">
    <source>
        <dbReference type="Pfam" id="PF04039"/>
    </source>
</evidence>
<evidence type="ECO:0000256" key="4">
    <source>
        <dbReference type="ARBA" id="ARBA00022475"/>
    </source>
</evidence>
<dbReference type="RefSeq" id="WP_124868451.1">
    <property type="nucleotide sequence ID" value="NZ_RQZF01000002.1"/>
</dbReference>